<evidence type="ECO:0000313" key="1">
    <source>
        <dbReference type="EMBL" id="CAF3476813.1"/>
    </source>
</evidence>
<gene>
    <name evidence="1" type="ORF">GRG538_LOCUS16059</name>
    <name evidence="2" type="ORF">QYT958_LOCUS41572</name>
</gene>
<evidence type="ECO:0000313" key="3">
    <source>
        <dbReference type="Proteomes" id="UP000663872"/>
    </source>
</evidence>
<protein>
    <submittedName>
        <fullName evidence="1">Uncharacterized protein</fullName>
    </submittedName>
</protein>
<evidence type="ECO:0000313" key="2">
    <source>
        <dbReference type="EMBL" id="CAF5043511.1"/>
    </source>
</evidence>
<dbReference type="AlphaFoldDB" id="A0A818FLI5"/>
<proteinExistence type="predicted"/>
<sequence>KWWGFHELHDIDIEIKDEYNEFVDFDRDYINEFHPYDVDRQTQNSGAQSNTVTPPCIELRLNGRHNQTQNLTHNGLQQVSNAILSTDVQQSQRR</sequence>
<feature type="non-terminal residue" evidence="1">
    <location>
        <position position="94"/>
    </location>
</feature>
<organism evidence="1 3">
    <name type="scientific">Rotaria socialis</name>
    <dbReference type="NCBI Taxonomy" id="392032"/>
    <lineage>
        <taxon>Eukaryota</taxon>
        <taxon>Metazoa</taxon>
        <taxon>Spiralia</taxon>
        <taxon>Gnathifera</taxon>
        <taxon>Rotifera</taxon>
        <taxon>Eurotatoria</taxon>
        <taxon>Bdelloidea</taxon>
        <taxon>Philodinida</taxon>
        <taxon>Philodinidae</taxon>
        <taxon>Rotaria</taxon>
    </lineage>
</organism>
<comment type="caution">
    <text evidence="1">The sequence shown here is derived from an EMBL/GenBank/DDBJ whole genome shotgun (WGS) entry which is preliminary data.</text>
</comment>
<reference evidence="1" key="1">
    <citation type="submission" date="2021-02" db="EMBL/GenBank/DDBJ databases">
        <authorList>
            <person name="Nowell W R."/>
        </authorList>
    </citation>
    <scope>NUCLEOTIDE SEQUENCE</scope>
</reference>
<name>A0A818FLI5_9BILA</name>
<dbReference type="EMBL" id="CAJOBR010047900">
    <property type="protein sequence ID" value="CAF5043511.1"/>
    <property type="molecule type" value="Genomic_DNA"/>
</dbReference>
<dbReference type="Proteomes" id="UP000663848">
    <property type="component" value="Unassembled WGS sequence"/>
</dbReference>
<dbReference type="Proteomes" id="UP000663872">
    <property type="component" value="Unassembled WGS sequence"/>
</dbReference>
<feature type="non-terminal residue" evidence="1">
    <location>
        <position position="1"/>
    </location>
</feature>
<accession>A0A818FLI5</accession>
<dbReference type="EMBL" id="CAJNYT010002558">
    <property type="protein sequence ID" value="CAF3476813.1"/>
    <property type="molecule type" value="Genomic_DNA"/>
</dbReference>